<dbReference type="AlphaFoldDB" id="A0A212LT46"/>
<reference evidence="4" key="1">
    <citation type="submission" date="2016-08" db="EMBL/GenBank/DDBJ databases">
        <authorList>
            <person name="Seilhamer J.J."/>
        </authorList>
    </citation>
    <scope>NUCLEOTIDE SEQUENCE</scope>
    <source>
        <strain evidence="4">86</strain>
    </source>
</reference>
<protein>
    <submittedName>
        <fullName evidence="4">Recombinase</fullName>
    </submittedName>
</protein>
<dbReference type="SMART" id="SM00857">
    <property type="entry name" value="Resolvase"/>
    <property type="match status" value="1"/>
</dbReference>
<feature type="domain" description="Recombinase" evidence="3">
    <location>
        <begin position="172"/>
        <end position="308"/>
    </location>
</feature>
<feature type="domain" description="Resolvase/invertase-type recombinase catalytic" evidence="2">
    <location>
        <begin position="12"/>
        <end position="164"/>
    </location>
</feature>
<dbReference type="Gene3D" id="3.40.50.1390">
    <property type="entry name" value="Resolvase, N-terminal catalytic domain"/>
    <property type="match status" value="1"/>
</dbReference>
<dbReference type="SUPFAM" id="SSF53041">
    <property type="entry name" value="Resolvase-like"/>
    <property type="match status" value="1"/>
</dbReference>
<evidence type="ECO:0000259" key="2">
    <source>
        <dbReference type="PROSITE" id="PS51736"/>
    </source>
</evidence>
<sequence>MRPPHTCQDLEPAAFYLRKSREDSEAEARGEGETLAKHKRDLFRLAKDYNVTIAHVFEEIVSGESVVNRPEMMQLLKEVAAGKWRSVFCMEVDRLGRGDMEDQGFILKTFKNANTLIVTPRKIYDLNDEFDEEYTEFEAFMARKELKIITRRLQGGRVRSVQDGNYIGARPPYGYQIEKTNRERILIPHPDQAPVVKLIFELYTHDDPNIRMGSNKIAAELNRLGKPTYSGKPWEASTVLFILKNEVYIGRLQWKKKEEKKSKTPGKKEDVRTRPRSEWIDVEGKHKPLVAKEIFSKAQAILKGKYHVPYRQVNGITNPLAGLVKCAICGGAMVYRPYSHQQYPHIICYNKQCPNKSSRFEYVETSVLNGLEYWLEKYRAQWVRNKPVEQKDNAISIKKKLLQHLNKEHRELELQKDRLHDFLERNIYDEATYRDRSQKLSERILETEKAIADTETAIKHEITREQANKDIIPKFEKVLVVYKKTKDPAVKNQLLKTVLAYATYRKEKHQNGDNFILVLHPILPR</sequence>
<dbReference type="PROSITE" id="PS51737">
    <property type="entry name" value="RECOMBINASE_DNA_BIND"/>
    <property type="match status" value="1"/>
</dbReference>
<dbReference type="InterPro" id="IPR036162">
    <property type="entry name" value="Resolvase-like_N_sf"/>
</dbReference>
<dbReference type="Pfam" id="PF07508">
    <property type="entry name" value="Recombinase"/>
    <property type="match status" value="1"/>
</dbReference>
<dbReference type="InterPro" id="IPR038109">
    <property type="entry name" value="DNA_bind_recomb_sf"/>
</dbReference>
<name>A0A212LT46_9FIRM</name>
<dbReference type="PANTHER" id="PTHR30461">
    <property type="entry name" value="DNA-INVERTASE FROM LAMBDOID PROPHAGE"/>
    <property type="match status" value="1"/>
</dbReference>
<dbReference type="Pfam" id="PF13408">
    <property type="entry name" value="Zn_ribbon_recom"/>
    <property type="match status" value="1"/>
</dbReference>
<organism evidence="4">
    <name type="scientific">uncultured Sporomusa sp</name>
    <dbReference type="NCBI Taxonomy" id="307249"/>
    <lineage>
        <taxon>Bacteria</taxon>
        <taxon>Bacillati</taxon>
        <taxon>Bacillota</taxon>
        <taxon>Negativicutes</taxon>
        <taxon>Selenomonadales</taxon>
        <taxon>Sporomusaceae</taxon>
        <taxon>Sporomusa</taxon>
        <taxon>environmental samples</taxon>
    </lineage>
</organism>
<dbReference type="Gene3D" id="3.90.1750.20">
    <property type="entry name" value="Putative Large Serine Recombinase, Chain B, Domain 2"/>
    <property type="match status" value="1"/>
</dbReference>
<evidence type="ECO:0000259" key="3">
    <source>
        <dbReference type="PROSITE" id="PS51737"/>
    </source>
</evidence>
<dbReference type="RefSeq" id="WP_288183930.1">
    <property type="nucleotide sequence ID" value="NZ_LT608335.1"/>
</dbReference>
<dbReference type="InterPro" id="IPR011109">
    <property type="entry name" value="DNA_bind_recombinase_dom"/>
</dbReference>
<gene>
    <name evidence="4" type="ORF">KL86SPO_30808</name>
</gene>
<evidence type="ECO:0000313" key="4">
    <source>
        <dbReference type="EMBL" id="SCM80630.1"/>
    </source>
</evidence>
<dbReference type="EMBL" id="FMJE01000003">
    <property type="protein sequence ID" value="SCM80630.1"/>
    <property type="molecule type" value="Genomic_DNA"/>
</dbReference>
<keyword evidence="1" id="KW-0175">Coiled coil</keyword>
<dbReference type="InterPro" id="IPR025827">
    <property type="entry name" value="Zn_ribbon_recom_dom"/>
</dbReference>
<dbReference type="InterPro" id="IPR006119">
    <property type="entry name" value="Resolv_N"/>
</dbReference>
<dbReference type="CDD" id="cd00338">
    <property type="entry name" value="Ser_Recombinase"/>
    <property type="match status" value="1"/>
</dbReference>
<evidence type="ECO:0000256" key="1">
    <source>
        <dbReference type="SAM" id="Coils"/>
    </source>
</evidence>
<dbReference type="PANTHER" id="PTHR30461:SF23">
    <property type="entry name" value="DNA RECOMBINASE-RELATED"/>
    <property type="match status" value="1"/>
</dbReference>
<dbReference type="GO" id="GO:0003677">
    <property type="term" value="F:DNA binding"/>
    <property type="evidence" value="ECO:0007669"/>
    <property type="project" value="InterPro"/>
</dbReference>
<dbReference type="Pfam" id="PF00239">
    <property type="entry name" value="Resolvase"/>
    <property type="match status" value="1"/>
</dbReference>
<proteinExistence type="predicted"/>
<dbReference type="GO" id="GO:0000150">
    <property type="term" value="F:DNA strand exchange activity"/>
    <property type="evidence" value="ECO:0007669"/>
    <property type="project" value="InterPro"/>
</dbReference>
<dbReference type="PROSITE" id="PS51736">
    <property type="entry name" value="RECOMBINASES_3"/>
    <property type="match status" value="1"/>
</dbReference>
<accession>A0A212LT46</accession>
<dbReference type="InterPro" id="IPR050639">
    <property type="entry name" value="SSR_resolvase"/>
</dbReference>
<feature type="coiled-coil region" evidence="1">
    <location>
        <begin position="395"/>
        <end position="422"/>
    </location>
</feature>